<dbReference type="RefSeq" id="XP_043034985.1">
    <property type="nucleotide sequence ID" value="XM_043181106.1"/>
</dbReference>
<evidence type="ECO:0000313" key="2">
    <source>
        <dbReference type="EMBL" id="KAG7441485.1"/>
    </source>
</evidence>
<proteinExistence type="predicted"/>
<comment type="caution">
    <text evidence="2">The sequence shown here is derived from an EMBL/GenBank/DDBJ whole genome shotgun (WGS) entry which is preliminary data.</text>
</comment>
<dbReference type="AlphaFoldDB" id="A0A9P8AN38"/>
<evidence type="ECO:0000256" key="1">
    <source>
        <dbReference type="SAM" id="Phobius"/>
    </source>
</evidence>
<keyword evidence="1" id="KW-0812">Transmembrane</keyword>
<sequence>MMDSTIKPLVLRLESWRYLAGVDVCGRVSLQVLITRFKYSIIVCTILASTPLVVANFVVLGTLIKRLGPVYSRLTPRMYVGGGIASAATTLPATNKGGDIMLGGIVFQLGRRSFYEAYLLSRHHEWKNVAHVRGFDPQHHLSLYSGCVSYYRAK</sequence>
<dbReference type="EMBL" id="MU250559">
    <property type="protein sequence ID" value="KAG7441485.1"/>
    <property type="molecule type" value="Genomic_DNA"/>
</dbReference>
<evidence type="ECO:0000313" key="3">
    <source>
        <dbReference type="Proteomes" id="UP000812287"/>
    </source>
</evidence>
<keyword evidence="1" id="KW-1133">Transmembrane helix</keyword>
<accession>A0A9P8AN38</accession>
<gene>
    <name evidence="2" type="ORF">BT62DRAFT_480034</name>
</gene>
<organism evidence="2 3">
    <name type="scientific">Guyanagaster necrorhizus</name>
    <dbReference type="NCBI Taxonomy" id="856835"/>
    <lineage>
        <taxon>Eukaryota</taxon>
        <taxon>Fungi</taxon>
        <taxon>Dikarya</taxon>
        <taxon>Basidiomycota</taxon>
        <taxon>Agaricomycotina</taxon>
        <taxon>Agaricomycetes</taxon>
        <taxon>Agaricomycetidae</taxon>
        <taxon>Agaricales</taxon>
        <taxon>Marasmiineae</taxon>
        <taxon>Physalacriaceae</taxon>
        <taxon>Guyanagaster</taxon>
    </lineage>
</organism>
<feature type="transmembrane region" description="Helical" evidence="1">
    <location>
        <begin position="39"/>
        <end position="64"/>
    </location>
</feature>
<dbReference type="OrthoDB" id="3358017at2759"/>
<name>A0A9P8AN38_9AGAR</name>
<reference evidence="2" key="1">
    <citation type="submission" date="2020-11" db="EMBL/GenBank/DDBJ databases">
        <title>Adaptations for nitrogen fixation in a non-lichenized fungal sporocarp promotes dispersal by wood-feeding termites.</title>
        <authorList>
            <consortium name="DOE Joint Genome Institute"/>
            <person name="Koch R.A."/>
            <person name="Yoon G."/>
            <person name="Arayal U."/>
            <person name="Lail K."/>
            <person name="Amirebrahimi M."/>
            <person name="Labutti K."/>
            <person name="Lipzen A."/>
            <person name="Riley R."/>
            <person name="Barry K."/>
            <person name="Henrissat B."/>
            <person name="Grigoriev I.V."/>
            <person name="Herr J.R."/>
            <person name="Aime M.C."/>
        </authorList>
    </citation>
    <scope>NUCLEOTIDE SEQUENCE</scope>
    <source>
        <strain evidence="2">MCA 3950</strain>
    </source>
</reference>
<keyword evidence="3" id="KW-1185">Reference proteome</keyword>
<dbReference type="GeneID" id="66103402"/>
<dbReference type="Proteomes" id="UP000812287">
    <property type="component" value="Unassembled WGS sequence"/>
</dbReference>
<protein>
    <submittedName>
        <fullName evidence="2">Uncharacterized protein</fullName>
    </submittedName>
</protein>
<keyword evidence="1" id="KW-0472">Membrane</keyword>